<dbReference type="Gene3D" id="3.20.20.370">
    <property type="entry name" value="Glycoside hydrolase/deacetylase"/>
    <property type="match status" value="1"/>
</dbReference>
<evidence type="ECO:0000313" key="2">
    <source>
        <dbReference type="Proteomes" id="UP000535406"/>
    </source>
</evidence>
<name>A0A7W7YZJ8_9HYPH</name>
<proteinExistence type="predicted"/>
<dbReference type="AlphaFoldDB" id="A0A7W7YZJ8"/>
<dbReference type="RefSeq" id="WP_184147154.1">
    <property type="nucleotide sequence ID" value="NZ_JACHIK010000030.1"/>
</dbReference>
<comment type="caution">
    <text evidence="1">The sequence shown here is derived from an EMBL/GenBank/DDBJ whole genome shotgun (WGS) entry which is preliminary data.</text>
</comment>
<organism evidence="1 2">
    <name type="scientific">Shinella fusca</name>
    <dbReference type="NCBI Taxonomy" id="544480"/>
    <lineage>
        <taxon>Bacteria</taxon>
        <taxon>Pseudomonadati</taxon>
        <taxon>Pseudomonadota</taxon>
        <taxon>Alphaproteobacteria</taxon>
        <taxon>Hyphomicrobiales</taxon>
        <taxon>Rhizobiaceae</taxon>
        <taxon>Shinella</taxon>
    </lineage>
</organism>
<evidence type="ECO:0000313" key="1">
    <source>
        <dbReference type="EMBL" id="MBB5045187.1"/>
    </source>
</evidence>
<dbReference type="SUPFAM" id="SSF88713">
    <property type="entry name" value="Glycoside hydrolase/deacetylase"/>
    <property type="match status" value="1"/>
</dbReference>
<dbReference type="InterPro" id="IPR011330">
    <property type="entry name" value="Glyco_hydro/deAcase_b/a-brl"/>
</dbReference>
<accession>A0A7W7YZJ8</accession>
<gene>
    <name evidence="1" type="ORF">HNQ66_004616</name>
</gene>
<reference evidence="1 2" key="1">
    <citation type="submission" date="2020-08" db="EMBL/GenBank/DDBJ databases">
        <title>Genomic Encyclopedia of Type Strains, Phase IV (KMG-IV): sequencing the most valuable type-strain genomes for metagenomic binning, comparative biology and taxonomic classification.</title>
        <authorList>
            <person name="Goeker M."/>
        </authorList>
    </citation>
    <scope>NUCLEOTIDE SEQUENCE [LARGE SCALE GENOMIC DNA]</scope>
    <source>
        <strain evidence="1 2">DSM 21319</strain>
    </source>
</reference>
<sequence length="324" mass="36776">MNARVILSFDCEGKWGIADCLTPSLHAQHRDARLREVYTRILALLDKYHIPATFAFVGCFAASPEKLALMRPDLEKLALHFPHYLGRALEDCFDGTREGWTGDWAVRAVQNAQCDHEVGLHGVTHIPWDDPAMTEELAREELDIAYRHALPLMANCRTHIYPRNAVAYTHLLAERGMLGYREARRRTSRFASLLSEFNIWAVPDGAFAYESPQRIPAGYFLNWRHGLRKLVPVTVTRLRVRNLLRRAARDQKIVHYWTHPENFATAPSTFAAFEAILQEVAIARDAGLCTVLTQASYSQQEDSYSRRAADSAKAANSRTSRNLT</sequence>
<dbReference type="Proteomes" id="UP000535406">
    <property type="component" value="Unassembled WGS sequence"/>
</dbReference>
<keyword evidence="2" id="KW-1185">Reference proteome</keyword>
<dbReference type="EMBL" id="JACHIK010000030">
    <property type="protein sequence ID" value="MBB5045187.1"/>
    <property type="molecule type" value="Genomic_DNA"/>
</dbReference>
<dbReference type="GO" id="GO:0005975">
    <property type="term" value="P:carbohydrate metabolic process"/>
    <property type="evidence" value="ECO:0007669"/>
    <property type="project" value="InterPro"/>
</dbReference>
<protein>
    <submittedName>
        <fullName evidence="1">Peptidoglycan/xylan/chitin deacetylase (PgdA/CDA1 family)</fullName>
    </submittedName>
</protein>